<gene>
    <name evidence="2" type="ORF">Cfor_11969</name>
</gene>
<dbReference type="InterPro" id="IPR058912">
    <property type="entry name" value="HTH_animal"/>
</dbReference>
<protein>
    <recommendedName>
        <fullName evidence="1">Helix-turn-helix domain-containing protein</fullName>
    </recommendedName>
</protein>
<dbReference type="PANTHER" id="PTHR21301:SF11">
    <property type="entry name" value="GIY-YIG DOMAIN-CONTAINING PROTEIN"/>
    <property type="match status" value="1"/>
</dbReference>
<dbReference type="PANTHER" id="PTHR21301">
    <property type="entry name" value="REVERSE TRANSCRIPTASE"/>
    <property type="match status" value="1"/>
</dbReference>
<dbReference type="Proteomes" id="UP000502823">
    <property type="component" value="Unassembled WGS sequence"/>
</dbReference>
<comment type="caution">
    <text evidence="2">The sequence shown here is derived from an EMBL/GenBank/DDBJ whole genome shotgun (WGS) entry which is preliminary data.</text>
</comment>
<dbReference type="Pfam" id="PF26215">
    <property type="entry name" value="HTH_animal"/>
    <property type="match status" value="1"/>
</dbReference>
<dbReference type="InParanoid" id="A0A6L2PH78"/>
<dbReference type="AlphaFoldDB" id="A0A6L2PH78"/>
<evidence type="ECO:0000313" key="2">
    <source>
        <dbReference type="EMBL" id="GFG31913.1"/>
    </source>
</evidence>
<feature type="domain" description="Helix-turn-helix" evidence="1">
    <location>
        <begin position="38"/>
        <end position="95"/>
    </location>
</feature>
<dbReference type="EMBL" id="BLKM01000341">
    <property type="protein sequence ID" value="GFG31913.1"/>
    <property type="molecule type" value="Genomic_DNA"/>
</dbReference>
<dbReference type="OrthoDB" id="6758782at2759"/>
<evidence type="ECO:0000313" key="3">
    <source>
        <dbReference type="Proteomes" id="UP000502823"/>
    </source>
</evidence>
<reference evidence="3" key="1">
    <citation type="submission" date="2020-01" db="EMBL/GenBank/DDBJ databases">
        <title>Draft genome sequence of the Termite Coptotermes fromosanus.</title>
        <authorList>
            <person name="Itakura S."/>
            <person name="Yosikawa Y."/>
            <person name="Umezawa K."/>
        </authorList>
    </citation>
    <scope>NUCLEOTIDE SEQUENCE [LARGE SCALE GENOMIC DNA]</scope>
</reference>
<sequence length="177" mass="19992">METEKEDHLPFQDIDICRRPDGSLGRKVYRKTTHTNLCLKPASHHHPSIKQAVLSTLVHRARALCDKEGLHELLELLKTTFRENGYSLKQIQRALNSAVRTPKSNDKPTSVALLPYVQITYSRISRMLAKRNISSVGLPPRKISSFLRPVKDDLGLRIFGVYSIPCECGQVYIGQTG</sequence>
<name>A0A6L2PH78_COPFO</name>
<keyword evidence="3" id="KW-1185">Reference proteome</keyword>
<proteinExistence type="predicted"/>
<accession>A0A6L2PH78</accession>
<evidence type="ECO:0000259" key="1">
    <source>
        <dbReference type="Pfam" id="PF26215"/>
    </source>
</evidence>
<organism evidence="2 3">
    <name type="scientific">Coptotermes formosanus</name>
    <name type="common">Formosan subterranean termite</name>
    <dbReference type="NCBI Taxonomy" id="36987"/>
    <lineage>
        <taxon>Eukaryota</taxon>
        <taxon>Metazoa</taxon>
        <taxon>Ecdysozoa</taxon>
        <taxon>Arthropoda</taxon>
        <taxon>Hexapoda</taxon>
        <taxon>Insecta</taxon>
        <taxon>Pterygota</taxon>
        <taxon>Neoptera</taxon>
        <taxon>Polyneoptera</taxon>
        <taxon>Dictyoptera</taxon>
        <taxon>Blattodea</taxon>
        <taxon>Blattoidea</taxon>
        <taxon>Termitoidae</taxon>
        <taxon>Rhinotermitidae</taxon>
        <taxon>Coptotermes</taxon>
    </lineage>
</organism>